<dbReference type="SUPFAM" id="SSF100950">
    <property type="entry name" value="NagB/RpiA/CoA transferase-like"/>
    <property type="match status" value="1"/>
</dbReference>
<dbReference type="PANTHER" id="PTHR11934:SF0">
    <property type="entry name" value="RIBOSE-5-PHOSPHATE ISOMERASE"/>
    <property type="match status" value="1"/>
</dbReference>
<comment type="pathway">
    <text evidence="2">Carbohydrate degradation; pentose phosphate pathway; D-ribose 5-phosphate from D-ribulose 5-phosphate (non-oxidative stage): step 1/1.</text>
</comment>
<sequence>MRGWRLRITTSALHTSKATSATLRRPHLSRLLHPSPTPSATSMADIETAKRNAAIRAVADHFDPSFRYIGIGSGTTIVYVVEAITNLGADTSRINFVPTGYQSRQVIVRAGLTPIAFDSLPKGVLMDVAFDGADEIDEDLNCIKGGGACLYQEKLVATHARKFVCVADHRKLQKRLLTKWPTIPIEVEPLAAFTVLEALEDLGSKGPSIREGHIIKAGPIKTDQDNFIVDAPFPTLLIPSDLKDSQSDGKTGRGEGGVWVVEALAKEIKALEGVLSVGLFIGFNGAEAAAWGKKLGGQKPVAAYFGMMDGEVIVRTAKDVQL</sequence>
<evidence type="ECO:0000256" key="8">
    <source>
        <dbReference type="ARBA" id="ARBA00032273"/>
    </source>
</evidence>
<dbReference type="EC" id="5.3.1.6" evidence="4"/>
<dbReference type="UniPathway" id="UPA00115">
    <property type="reaction ID" value="UER00412"/>
</dbReference>
<name>A0A1W5D041_9LECA</name>
<evidence type="ECO:0000256" key="7">
    <source>
        <dbReference type="ARBA" id="ARBA00029734"/>
    </source>
</evidence>
<dbReference type="SUPFAM" id="SSF75445">
    <property type="entry name" value="D-ribose-5-phosphate isomerase (RpiA), lid domain"/>
    <property type="match status" value="1"/>
</dbReference>
<dbReference type="Gene3D" id="3.40.50.1360">
    <property type="match status" value="1"/>
</dbReference>
<evidence type="ECO:0000256" key="4">
    <source>
        <dbReference type="ARBA" id="ARBA00011959"/>
    </source>
</evidence>
<dbReference type="GO" id="GO:0006014">
    <property type="term" value="P:D-ribose metabolic process"/>
    <property type="evidence" value="ECO:0007669"/>
    <property type="project" value="TreeGrafter"/>
</dbReference>
<evidence type="ECO:0000256" key="2">
    <source>
        <dbReference type="ARBA" id="ARBA00004988"/>
    </source>
</evidence>
<dbReference type="GO" id="GO:0004751">
    <property type="term" value="F:ribose-5-phosphate isomerase activity"/>
    <property type="evidence" value="ECO:0007669"/>
    <property type="project" value="UniProtKB-EC"/>
</dbReference>
<evidence type="ECO:0000256" key="5">
    <source>
        <dbReference type="ARBA" id="ARBA00019150"/>
    </source>
</evidence>
<comment type="similarity">
    <text evidence="3">Belongs to the ribose 5-phosphate isomerase family.</text>
</comment>
<evidence type="ECO:0000313" key="9">
    <source>
        <dbReference type="EMBL" id="SLM36503.1"/>
    </source>
</evidence>
<dbReference type="Pfam" id="PF06026">
    <property type="entry name" value="Rib_5-P_isom_A"/>
    <property type="match status" value="1"/>
</dbReference>
<protein>
    <recommendedName>
        <fullName evidence="5">Ribose-5-phosphate isomerase</fullName>
        <ecNumber evidence="4">5.3.1.6</ecNumber>
    </recommendedName>
    <alternativeName>
        <fullName evidence="8">D-ribose-5-phosphate ketol-isomerase</fullName>
    </alternativeName>
    <alternativeName>
        <fullName evidence="7">Phosphoriboisomerase</fullName>
    </alternativeName>
</protein>
<dbReference type="InterPro" id="IPR037171">
    <property type="entry name" value="NagB/RpiA_transferase-like"/>
</dbReference>
<dbReference type="Gene3D" id="3.30.70.260">
    <property type="match status" value="1"/>
</dbReference>
<dbReference type="GO" id="GO:0005737">
    <property type="term" value="C:cytoplasm"/>
    <property type="evidence" value="ECO:0007669"/>
    <property type="project" value="TreeGrafter"/>
</dbReference>
<organism evidence="9 10">
    <name type="scientific">Lasallia pustulata</name>
    <dbReference type="NCBI Taxonomy" id="136370"/>
    <lineage>
        <taxon>Eukaryota</taxon>
        <taxon>Fungi</taxon>
        <taxon>Dikarya</taxon>
        <taxon>Ascomycota</taxon>
        <taxon>Pezizomycotina</taxon>
        <taxon>Lecanoromycetes</taxon>
        <taxon>OSLEUM clade</taxon>
        <taxon>Umbilicariomycetidae</taxon>
        <taxon>Umbilicariales</taxon>
        <taxon>Umbilicariaceae</taxon>
        <taxon>Lasallia</taxon>
    </lineage>
</organism>
<dbReference type="GO" id="GO:0009052">
    <property type="term" value="P:pentose-phosphate shunt, non-oxidative branch"/>
    <property type="evidence" value="ECO:0007669"/>
    <property type="project" value="InterPro"/>
</dbReference>
<reference evidence="10" key="1">
    <citation type="submission" date="2017-03" db="EMBL/GenBank/DDBJ databases">
        <authorList>
            <person name="Sharma R."/>
            <person name="Thines M."/>
        </authorList>
    </citation>
    <scope>NUCLEOTIDE SEQUENCE [LARGE SCALE GENOMIC DNA]</scope>
</reference>
<accession>A0A1W5D041</accession>
<dbReference type="EMBL" id="FWEW01001088">
    <property type="protein sequence ID" value="SLM36503.1"/>
    <property type="molecule type" value="Genomic_DNA"/>
</dbReference>
<dbReference type="CDD" id="cd01398">
    <property type="entry name" value="RPI_A"/>
    <property type="match status" value="1"/>
</dbReference>
<proteinExistence type="inferred from homology"/>
<dbReference type="NCBIfam" id="TIGR00021">
    <property type="entry name" value="rpiA"/>
    <property type="match status" value="1"/>
</dbReference>
<dbReference type="InterPro" id="IPR004788">
    <property type="entry name" value="Ribose5P_isomerase_type_A"/>
</dbReference>
<keyword evidence="10" id="KW-1185">Reference proteome</keyword>
<evidence type="ECO:0000313" key="10">
    <source>
        <dbReference type="Proteomes" id="UP000192927"/>
    </source>
</evidence>
<comment type="catalytic activity">
    <reaction evidence="1">
        <text>aldehydo-D-ribose 5-phosphate = D-ribulose 5-phosphate</text>
        <dbReference type="Rhea" id="RHEA:14657"/>
        <dbReference type="ChEBI" id="CHEBI:58121"/>
        <dbReference type="ChEBI" id="CHEBI:58273"/>
        <dbReference type="EC" id="5.3.1.6"/>
    </reaction>
</comment>
<keyword evidence="6 9" id="KW-0413">Isomerase</keyword>
<dbReference type="PANTHER" id="PTHR11934">
    <property type="entry name" value="RIBOSE-5-PHOSPHATE ISOMERASE"/>
    <property type="match status" value="1"/>
</dbReference>
<evidence type="ECO:0000256" key="1">
    <source>
        <dbReference type="ARBA" id="ARBA00001713"/>
    </source>
</evidence>
<evidence type="ECO:0000256" key="3">
    <source>
        <dbReference type="ARBA" id="ARBA00008088"/>
    </source>
</evidence>
<dbReference type="Proteomes" id="UP000192927">
    <property type="component" value="Unassembled WGS sequence"/>
</dbReference>
<dbReference type="FunFam" id="3.40.50.1360:FF:000014">
    <property type="entry name" value="Ribose 5-phosphate isomerase"/>
    <property type="match status" value="1"/>
</dbReference>
<dbReference type="AlphaFoldDB" id="A0A1W5D041"/>
<evidence type="ECO:0000256" key="6">
    <source>
        <dbReference type="ARBA" id="ARBA00023235"/>
    </source>
</evidence>